<name>D3BCZ9_HETP5</name>
<keyword evidence="2" id="KW-0472">Membrane</keyword>
<feature type="region of interest" description="Disordered" evidence="1">
    <location>
        <begin position="398"/>
        <end position="422"/>
    </location>
</feature>
<feature type="transmembrane region" description="Helical" evidence="2">
    <location>
        <begin position="1074"/>
        <end position="1099"/>
    </location>
</feature>
<keyword evidence="5" id="KW-1185">Reference proteome</keyword>
<feature type="compositionally biased region" description="Polar residues" evidence="1">
    <location>
        <begin position="449"/>
        <end position="464"/>
    </location>
</feature>
<evidence type="ECO:0000313" key="4">
    <source>
        <dbReference type="EMBL" id="EFA80791.1"/>
    </source>
</evidence>
<dbReference type="RefSeq" id="XP_020432910.1">
    <property type="nucleotide sequence ID" value="XM_020577236.1"/>
</dbReference>
<feature type="compositionally biased region" description="Low complexity" evidence="1">
    <location>
        <begin position="465"/>
        <end position="479"/>
    </location>
</feature>
<proteinExistence type="predicted"/>
<keyword evidence="2" id="KW-1133">Transmembrane helix</keyword>
<feature type="region of interest" description="Disordered" evidence="1">
    <location>
        <begin position="445"/>
        <end position="500"/>
    </location>
</feature>
<evidence type="ECO:0000313" key="5">
    <source>
        <dbReference type="Proteomes" id="UP000001396"/>
    </source>
</evidence>
<gene>
    <name evidence="4" type="ORF">PPL_06377</name>
</gene>
<reference evidence="4 5" key="1">
    <citation type="journal article" date="2011" name="Genome Res.">
        <title>Phylogeny-wide analysis of social amoeba genomes highlights ancient origins for complex intercellular communication.</title>
        <authorList>
            <person name="Heidel A.J."/>
            <person name="Lawal H.M."/>
            <person name="Felder M."/>
            <person name="Schilde C."/>
            <person name="Helps N.R."/>
            <person name="Tunggal B."/>
            <person name="Rivero F."/>
            <person name="John U."/>
            <person name="Schleicher M."/>
            <person name="Eichinger L."/>
            <person name="Platzer M."/>
            <person name="Noegel A.A."/>
            <person name="Schaap P."/>
            <person name="Gloeckner G."/>
        </authorList>
    </citation>
    <scope>NUCLEOTIDE SEQUENCE [LARGE SCALE GENOMIC DNA]</scope>
    <source>
        <strain evidence="5">ATCC 26659 / Pp 5 / PN500</strain>
    </source>
</reference>
<feature type="region of interest" description="Disordered" evidence="1">
    <location>
        <begin position="124"/>
        <end position="160"/>
    </location>
</feature>
<dbReference type="AlphaFoldDB" id="D3BCZ9"/>
<keyword evidence="2" id="KW-0812">Transmembrane</keyword>
<feature type="compositionally biased region" description="Polar residues" evidence="1">
    <location>
        <begin position="398"/>
        <end position="412"/>
    </location>
</feature>
<feature type="domain" description="PB1" evidence="3">
    <location>
        <begin position="504"/>
        <end position="579"/>
    </location>
</feature>
<evidence type="ECO:0000259" key="3">
    <source>
        <dbReference type="PROSITE" id="PS51745"/>
    </source>
</evidence>
<protein>
    <submittedName>
        <fullName evidence="4">Nuclease</fullName>
    </submittedName>
</protein>
<comment type="caution">
    <text evidence="4">The sequence shown here is derived from an EMBL/GenBank/DDBJ whole genome shotgun (WGS) entry which is preliminary data.</text>
</comment>
<evidence type="ECO:0000256" key="2">
    <source>
        <dbReference type="SAM" id="Phobius"/>
    </source>
</evidence>
<dbReference type="PROSITE" id="PS51745">
    <property type="entry name" value="PB1"/>
    <property type="match status" value="1"/>
</dbReference>
<dbReference type="EMBL" id="ADBJ01000028">
    <property type="protein sequence ID" value="EFA80791.1"/>
    <property type="molecule type" value="Genomic_DNA"/>
</dbReference>
<dbReference type="InterPro" id="IPR053793">
    <property type="entry name" value="PB1-like"/>
</dbReference>
<dbReference type="SUPFAM" id="SSF54277">
    <property type="entry name" value="CAD &amp; PB1 domains"/>
    <property type="match status" value="1"/>
</dbReference>
<dbReference type="GeneID" id="31361859"/>
<dbReference type="CDD" id="cd12087">
    <property type="entry name" value="TM_EGFR-like"/>
    <property type="match status" value="1"/>
</dbReference>
<accession>D3BCZ9</accession>
<feature type="compositionally biased region" description="Low complexity" evidence="1">
    <location>
        <begin position="491"/>
        <end position="500"/>
    </location>
</feature>
<organism evidence="4 5">
    <name type="scientific">Heterostelium pallidum (strain ATCC 26659 / Pp 5 / PN500)</name>
    <name type="common">Cellular slime mold</name>
    <name type="synonym">Polysphondylium pallidum</name>
    <dbReference type="NCBI Taxonomy" id="670386"/>
    <lineage>
        <taxon>Eukaryota</taxon>
        <taxon>Amoebozoa</taxon>
        <taxon>Evosea</taxon>
        <taxon>Eumycetozoa</taxon>
        <taxon>Dictyostelia</taxon>
        <taxon>Acytosteliales</taxon>
        <taxon>Acytosteliaceae</taxon>
        <taxon>Heterostelium</taxon>
    </lineage>
</organism>
<sequence length="1106" mass="119458">MLESNLNHTLHNSTDTSDLTVQDFEIVQSKTNDLVSIQYFCNKSGEPVYFPDRTLATLFQVNLSTLRGRFNRLTKKYVGYRLLISEKSKSRMTSLHFINWDNAGQQLASAAAAVSSATGGNHSPIIASDSTSSSSLGSSGNRVPAAAAPGTPVASQQLDDDLSNNYSTSLHGLVALNHITLVNYALSEWIAHNHERLGTSLREIEANLSRAQLTYTRQGDVIVLQQRKYQPGCNPSIANSSSSSTYSPKLSALSFLASSSSASSSHAASSFNNSSAPVTPRTTTNANTTNTTTINLNNPILFNGQQINPTSPDSSCNTYSLASFISDIASQHHHHQQQQPTPSQLFTKYQMVTPNPNSAASPSLTSTFRTLSPPFPNSTTLMYDRHFYETVSPSPSFGSTVVSPSGTPTNGNPIHHQQHHNNHHHLLHNQNVDIASLLSPNSSKKRTSLDYTSINNNNPANNGYSFSSDGSDSEVSSPSMPLKRAKQDSPNHNFNSNNNNASHNTVIKCKLYDQESYKKVDISLYNGFIPLRETLSAMFSIGHSFVICYQDSENDIIEINDQEDDWFDFYSIPVWKPASSCTENQPCYFDEISNWENNLAPWLDTNSDAQMGSTAQQQYIIINQTLQLGGINIGGPVNLVINGQVSFSRLAQLNQVRITAIPDPNNPLFFNGGVSATASTIIATSISLAGTSTISTLSGSFVVVLGNLTVTNTLLVTDILNLYPQSNLGLQCQYVNISNIDQADQSILSIQTPNLSVGVINSFGQVSITDSPNVVVANSSHLSTLVMSGNTQINFTDSEILDIRTSGSQPITLTLVGMSSIGSLSSSPLENIHIFVTADSVLQMSSGVSLSTNTSSITMDGATAYLNKLSSKSIHLNNQASLVPQGNQLIGDLVIDGDSKFVNILQNDTYNVDGSIFVNKGMLLAYAGTMVGKSITVGNGTFNLNLNGLISVGDSLNLTSESTLLIQQQQNTTDITEPYIFAETVILDGSVQFEFASQLNADQEYCIIQAKVASLGKNLKLSIASPQNPTFAPEDYSSFKLSVVKSKTDSSYKDCVMLTTKSQSDNNDDGGLSAWKIAVIVVGGVLFVALLTGLIIFIYKKRKISK</sequence>
<dbReference type="Proteomes" id="UP000001396">
    <property type="component" value="Unassembled WGS sequence"/>
</dbReference>
<evidence type="ECO:0000256" key="1">
    <source>
        <dbReference type="SAM" id="MobiDB-lite"/>
    </source>
</evidence>
<feature type="compositionally biased region" description="Low complexity" evidence="1">
    <location>
        <begin position="128"/>
        <end position="154"/>
    </location>
</feature>
<dbReference type="InParanoid" id="D3BCZ9"/>
<feature type="region of interest" description="Disordered" evidence="1">
    <location>
        <begin position="266"/>
        <end position="292"/>
    </location>
</feature>